<dbReference type="PANTHER" id="PTHR10625">
    <property type="entry name" value="HISTONE DEACETYLASE HDAC1-RELATED"/>
    <property type="match status" value="1"/>
</dbReference>
<dbReference type="InterPro" id="IPR023696">
    <property type="entry name" value="Ureohydrolase_dom_sf"/>
</dbReference>
<keyword evidence="4" id="KW-1185">Reference proteome</keyword>
<dbReference type="PANTHER" id="PTHR10625:SF10">
    <property type="entry name" value="HISTONE DEACETYLASE HDAC1"/>
    <property type="match status" value="1"/>
</dbReference>
<reference evidence="3 4" key="1">
    <citation type="submission" date="2019-09" db="EMBL/GenBank/DDBJ databases">
        <title>Isolation of a novel species in the genus Cupriavidus from patients with sepsis using whole genome sequencing.</title>
        <authorList>
            <person name="Kweon O.J."/>
            <person name="Lee M.-K."/>
        </authorList>
    </citation>
    <scope>NUCLEOTIDE SEQUENCE [LARGE SCALE GENOMIC DNA]</scope>
    <source>
        <strain evidence="3 4">MKL-01</strain>
    </source>
</reference>
<dbReference type="RefSeq" id="WP_149317898.1">
    <property type="nucleotide sequence ID" value="NZ_CP080293.1"/>
</dbReference>
<dbReference type="Gene3D" id="3.40.800.20">
    <property type="entry name" value="Histone deacetylase domain"/>
    <property type="match status" value="1"/>
</dbReference>
<dbReference type="Proteomes" id="UP000324324">
    <property type="component" value="Unassembled WGS sequence"/>
</dbReference>
<evidence type="ECO:0000313" key="3">
    <source>
        <dbReference type="EMBL" id="KAA6118853.1"/>
    </source>
</evidence>
<comment type="similarity">
    <text evidence="1">Belongs to the histone deacetylase family.</text>
</comment>
<dbReference type="SUPFAM" id="SSF52768">
    <property type="entry name" value="Arginase/deacetylase"/>
    <property type="match status" value="1"/>
</dbReference>
<dbReference type="InterPro" id="IPR023801">
    <property type="entry name" value="His_deacetylse_dom"/>
</dbReference>
<evidence type="ECO:0000256" key="1">
    <source>
        <dbReference type="ARBA" id="ARBA00005947"/>
    </source>
</evidence>
<accession>A0A5M8A6N7</accession>
<dbReference type="InterPro" id="IPR000286">
    <property type="entry name" value="HDACs"/>
</dbReference>
<evidence type="ECO:0000313" key="4">
    <source>
        <dbReference type="Proteomes" id="UP000324324"/>
    </source>
</evidence>
<organism evidence="3 4">
    <name type="scientific">Cupriavidus cauae</name>
    <dbReference type="NCBI Taxonomy" id="2608999"/>
    <lineage>
        <taxon>Bacteria</taxon>
        <taxon>Pseudomonadati</taxon>
        <taxon>Pseudomonadota</taxon>
        <taxon>Betaproteobacteria</taxon>
        <taxon>Burkholderiales</taxon>
        <taxon>Burkholderiaceae</taxon>
        <taxon>Cupriavidus</taxon>
    </lineage>
</organism>
<gene>
    <name evidence="3" type="ORF">F1599_19205</name>
</gene>
<evidence type="ECO:0000259" key="2">
    <source>
        <dbReference type="Pfam" id="PF00850"/>
    </source>
</evidence>
<proteinExistence type="inferred from homology"/>
<name>A0A5M8A6N7_9BURK</name>
<feature type="domain" description="Histone deacetylase" evidence="2">
    <location>
        <begin position="20"/>
        <end position="304"/>
    </location>
</feature>
<dbReference type="GO" id="GO:0004407">
    <property type="term" value="F:histone deacetylase activity"/>
    <property type="evidence" value="ECO:0007669"/>
    <property type="project" value="TreeGrafter"/>
</dbReference>
<sequence>MPTGYYTHPEFLLHEMGQFHPECPERLTAIEDHLISHGIDGLLDRREAPAASREQIERVHLPGYVDGLHEASPASGYHAIDPDTAMNAHTLAAATHAAGAAVAATDAVIAGELENAFCCVRPPGHHAEPDRAMGFCFYNNVAIAARHALDAHGLERVAIIDFDVHHGNGTEAAFRGDERVLMCSFFQHPFYPYSGTEHVANNMANIPLPAYTNGMAVREVVETIWMPRLQAFRPQMLFISAGFDAHREDDLGQMGLVEQDYAWITAELMTLARLHAQGRIVSCLEGGYNLSALGRSVLAHLKVLLER</sequence>
<dbReference type="PRINTS" id="PR01270">
    <property type="entry name" value="HDASUPER"/>
</dbReference>
<dbReference type="EMBL" id="VWRN01000053">
    <property type="protein sequence ID" value="KAA6118853.1"/>
    <property type="molecule type" value="Genomic_DNA"/>
</dbReference>
<dbReference type="InterPro" id="IPR037138">
    <property type="entry name" value="His_deacetylse_dom_sf"/>
</dbReference>
<dbReference type="Pfam" id="PF00850">
    <property type="entry name" value="Hist_deacetyl"/>
    <property type="match status" value="1"/>
</dbReference>
<dbReference type="GO" id="GO:0040029">
    <property type="term" value="P:epigenetic regulation of gene expression"/>
    <property type="evidence" value="ECO:0007669"/>
    <property type="project" value="TreeGrafter"/>
</dbReference>
<dbReference type="AlphaFoldDB" id="A0A5M8A6N7"/>
<dbReference type="CDD" id="cd11599">
    <property type="entry name" value="HDAC_classII_2"/>
    <property type="match status" value="1"/>
</dbReference>
<protein>
    <submittedName>
        <fullName evidence="3">Histone deacetylase family protein</fullName>
    </submittedName>
</protein>
<comment type="caution">
    <text evidence="3">The sequence shown here is derived from an EMBL/GenBank/DDBJ whole genome shotgun (WGS) entry which is preliminary data.</text>
</comment>